<dbReference type="Pfam" id="PF00535">
    <property type="entry name" value="Glycos_transf_2"/>
    <property type="match status" value="1"/>
</dbReference>
<feature type="domain" description="Glycosyltransferase 2-like" evidence="2">
    <location>
        <begin position="10"/>
        <end position="130"/>
    </location>
</feature>
<organism evidence="3 4">
    <name type="scientific">Sulfobacillus acidophilus</name>
    <dbReference type="NCBI Taxonomy" id="53633"/>
    <lineage>
        <taxon>Bacteria</taxon>
        <taxon>Bacillati</taxon>
        <taxon>Bacillota</taxon>
        <taxon>Clostridia</taxon>
        <taxon>Eubacteriales</taxon>
        <taxon>Clostridiales Family XVII. Incertae Sedis</taxon>
        <taxon>Sulfobacillus</taxon>
    </lineage>
</organism>
<evidence type="ECO:0000259" key="2">
    <source>
        <dbReference type="Pfam" id="PF00535"/>
    </source>
</evidence>
<evidence type="ECO:0000313" key="3">
    <source>
        <dbReference type="EMBL" id="PSR23974.1"/>
    </source>
</evidence>
<accession>A0A2T2WP21</accession>
<comment type="similarity">
    <text evidence="1">Belongs to the glycosyltransferase 2 family.</text>
</comment>
<dbReference type="PANTHER" id="PTHR43685:SF11">
    <property type="entry name" value="GLYCOSYLTRANSFERASE TAGX-RELATED"/>
    <property type="match status" value="1"/>
</dbReference>
<proteinExistence type="inferred from homology"/>
<dbReference type="CDD" id="cd00761">
    <property type="entry name" value="Glyco_tranf_GTA_type"/>
    <property type="match status" value="1"/>
</dbReference>
<name>A0A2T2WP21_9FIRM</name>
<gene>
    <name evidence="3" type="ORF">C7B45_01425</name>
</gene>
<sequence length="318" mass="36030">MPLSPSSKVTVIVPTYGHAPFIAQCLESLLRQTHPPDRVIVINDGSPDDTDTAVFPYLGSIEYYKQPHQGIAQSVNRALELVRSEYVHLIGSDDWLMPTALEILEQILDANDDVGVVHANRWKVDSEGRATFIPCVEHTGKYRPLPALIMKNTVWGPTVMVRRSALDRDYRIPDFHFCQDWAMTLAIALRGWSFFGVGSPLGYYRRHANNTTHVKNQRKIVENEIAMLKWAQASMNLPVSLESVFARSIVARERGLSWLHLAADEHSIARSEFKRLWASGDREWNTLLLAVAVHLPSNLYNLAHGVTSYRVRIPSRRI</sequence>
<dbReference type="Gene3D" id="3.90.550.10">
    <property type="entry name" value="Spore Coat Polysaccharide Biosynthesis Protein SpsA, Chain A"/>
    <property type="match status" value="1"/>
</dbReference>
<reference evidence="3 4" key="1">
    <citation type="journal article" date="2014" name="BMC Genomics">
        <title>Comparison of environmental and isolate Sulfobacillus genomes reveals diverse carbon, sulfur, nitrogen, and hydrogen metabolisms.</title>
        <authorList>
            <person name="Justice N.B."/>
            <person name="Norman A."/>
            <person name="Brown C.T."/>
            <person name="Singh A."/>
            <person name="Thomas B.C."/>
            <person name="Banfield J.F."/>
        </authorList>
    </citation>
    <scope>NUCLEOTIDE SEQUENCE [LARGE SCALE GENOMIC DNA]</scope>
    <source>
        <strain evidence="3">AMDSBA3</strain>
    </source>
</reference>
<protein>
    <recommendedName>
        <fullName evidence="2">Glycosyltransferase 2-like domain-containing protein</fullName>
    </recommendedName>
</protein>
<dbReference type="InterPro" id="IPR001173">
    <property type="entry name" value="Glyco_trans_2-like"/>
</dbReference>
<dbReference type="InterPro" id="IPR050834">
    <property type="entry name" value="Glycosyltransf_2"/>
</dbReference>
<dbReference type="PANTHER" id="PTHR43685">
    <property type="entry name" value="GLYCOSYLTRANSFERASE"/>
    <property type="match status" value="1"/>
</dbReference>
<dbReference type="AlphaFoldDB" id="A0A2T2WP21"/>
<dbReference type="SUPFAM" id="SSF53448">
    <property type="entry name" value="Nucleotide-diphospho-sugar transferases"/>
    <property type="match status" value="1"/>
</dbReference>
<evidence type="ECO:0000256" key="1">
    <source>
        <dbReference type="ARBA" id="ARBA00006739"/>
    </source>
</evidence>
<dbReference type="InterPro" id="IPR029044">
    <property type="entry name" value="Nucleotide-diphossugar_trans"/>
</dbReference>
<dbReference type="Proteomes" id="UP000241848">
    <property type="component" value="Unassembled WGS sequence"/>
</dbReference>
<dbReference type="EMBL" id="PXYV01000002">
    <property type="protein sequence ID" value="PSR23974.1"/>
    <property type="molecule type" value="Genomic_DNA"/>
</dbReference>
<evidence type="ECO:0000313" key="4">
    <source>
        <dbReference type="Proteomes" id="UP000241848"/>
    </source>
</evidence>
<comment type="caution">
    <text evidence="3">The sequence shown here is derived from an EMBL/GenBank/DDBJ whole genome shotgun (WGS) entry which is preliminary data.</text>
</comment>